<dbReference type="Proteomes" id="UP001241605">
    <property type="component" value="Chromosome"/>
</dbReference>
<gene>
    <name evidence="1" type="ORF">QF118_07130</name>
</gene>
<organism evidence="1 2">
    <name type="scientific">Tropicibacter oceani</name>
    <dbReference type="NCBI Taxonomy" id="3058420"/>
    <lineage>
        <taxon>Bacteria</taxon>
        <taxon>Pseudomonadati</taxon>
        <taxon>Pseudomonadota</taxon>
        <taxon>Alphaproteobacteria</taxon>
        <taxon>Rhodobacterales</taxon>
        <taxon>Roseobacteraceae</taxon>
        <taxon>Tropicibacter</taxon>
    </lineage>
</organism>
<proteinExistence type="predicted"/>
<dbReference type="SUPFAM" id="SSF159245">
    <property type="entry name" value="AttH-like"/>
    <property type="match status" value="1"/>
</dbReference>
<reference evidence="1 2" key="1">
    <citation type="submission" date="2023-05" db="EMBL/GenBank/DDBJ databases">
        <title>YMD87, complete Genome.</title>
        <authorList>
            <person name="Zhang J."/>
            <person name="Xu X."/>
        </authorList>
    </citation>
    <scope>NUCLEOTIDE SEQUENCE [LARGE SCALE GENOMIC DNA]</scope>
    <source>
        <strain evidence="1 2">YMD87</strain>
    </source>
</reference>
<dbReference type="EMBL" id="CP124616">
    <property type="protein sequence ID" value="WGW05312.1"/>
    <property type="molecule type" value="Genomic_DNA"/>
</dbReference>
<evidence type="ECO:0008006" key="3">
    <source>
        <dbReference type="Google" id="ProtNLM"/>
    </source>
</evidence>
<keyword evidence="2" id="KW-1185">Reference proteome</keyword>
<evidence type="ECO:0000313" key="1">
    <source>
        <dbReference type="EMBL" id="WGW05312.1"/>
    </source>
</evidence>
<name>A0ABY8QMI2_9RHOB</name>
<evidence type="ECO:0000313" key="2">
    <source>
        <dbReference type="Proteomes" id="UP001241605"/>
    </source>
</evidence>
<dbReference type="InterPro" id="IPR023374">
    <property type="entry name" value="AttH-like_dom_sf"/>
</dbReference>
<accession>A0ABY8QMI2</accession>
<dbReference type="Gene3D" id="2.40.370.10">
    <property type="entry name" value="AttH-like domain"/>
    <property type="match status" value="1"/>
</dbReference>
<dbReference type="RefSeq" id="WP_282301939.1">
    <property type="nucleotide sequence ID" value="NZ_CP124616.1"/>
</dbReference>
<sequence length="337" mass="38370">MTEFLKHDAMHLPFPMENREMDFEWWYFDAELHTGDHVVVMWSTNDTRVSPRQPTVRLNIYVPDGREISELVRYSEDKVSLSYEKCDVRIGDDFCIDQGDHFEVKALCNGHGVHLKLYKDFPSWVVGKTPEEMAMAAMGWTIAVPQGRVEGTLIKDGVETAVTGSGYRDHNWGKVPVSAGKRNWYWGKLHTPDYSVDYSVMIPRDGGDPQPMCLVFSKDGAVIDPIFNRDGLTMTGSVENMVPASESQLGLPYGKTLKMKASQGDFEIEFQIDQDHLVMVERPLKECAPNGEPAYRYLGRETIRITKAGETQEFKTQALHEIVFTIREDDHYDGYEG</sequence>
<protein>
    <recommendedName>
        <fullName evidence="3">AttH domain-containing protein</fullName>
    </recommendedName>
</protein>